<dbReference type="PROSITE" id="PS50048">
    <property type="entry name" value="ZN2_CY6_FUNGAL_2"/>
    <property type="match status" value="1"/>
</dbReference>
<reference evidence="10 11" key="1">
    <citation type="journal article" date="2016" name="Sci. Rep.">
        <title>Penicillium arizonense, a new, genome sequenced fungal species, reveals a high chemical diversity in secreted metabolites.</title>
        <authorList>
            <person name="Grijseels S."/>
            <person name="Nielsen J.C."/>
            <person name="Randelovic M."/>
            <person name="Nielsen J."/>
            <person name="Nielsen K.F."/>
            <person name="Workman M."/>
            <person name="Frisvad J.C."/>
        </authorList>
    </citation>
    <scope>NUCLEOTIDE SEQUENCE [LARGE SCALE GENOMIC DNA]</scope>
    <source>
        <strain evidence="10 11">CBS 141311</strain>
    </source>
</reference>
<dbReference type="CDD" id="cd12148">
    <property type="entry name" value="fungal_TF_MHR"/>
    <property type="match status" value="1"/>
</dbReference>
<evidence type="ECO:0000256" key="4">
    <source>
        <dbReference type="ARBA" id="ARBA00023015"/>
    </source>
</evidence>
<evidence type="ECO:0000256" key="1">
    <source>
        <dbReference type="ARBA" id="ARBA00004123"/>
    </source>
</evidence>
<dbReference type="InterPro" id="IPR001138">
    <property type="entry name" value="Zn2Cys6_DnaBD"/>
</dbReference>
<keyword evidence="6" id="KW-0804">Transcription</keyword>
<keyword evidence="2" id="KW-0479">Metal-binding</keyword>
<evidence type="ECO:0000256" key="3">
    <source>
        <dbReference type="ARBA" id="ARBA00022833"/>
    </source>
</evidence>
<sequence>MPPLARHNVSTACTQCRSSKLKCDGKLPKCKRCNLKGRVCIYPSDDDKRRIPVKKALEVFVRRAKQLESFVAGHGLVAPTVRPDDREIFDKVMGGRDTFPLPASCVLDETHGESGHGYPAAGQLTEFPTPPDPVTITEYGSQLISGGDPTGHSAQDQDPVQLQQKELIGNSSPDLPFLGDISDLQFNGLEPGCDYAGDVPIVTTTTEQGYPMFHHSFYNVHSASGNGQTHSDHLRGSEDDELSEDEDVISQLSNRMGHLHLMEDGQWRFYGATSNLNLAKHRFSNDTYANIPSTSQATWQPAVLREPLDPQLELLLENLYFSWQNPCYHVVDREMYEEGKRAWKASQQPSTFYSSLLTNAICAFGALFHQPRKSATQLAQACASNARILLDIELDAPKVATAQALVILSSLEAAATKDARGWLYCGMAMRLSFDLGLHVDMGPYVSQGQMTASEARARCTAFWGCYVVDHLWGFYLGRPFHTNSGNITVRKPSANLYSHQASASTDAALGSPPADGWASPSLGDEADLISPQWVSLTESMDALGNVMYGCTAASTEDLFQVARKTMDDLIQWKLNLPSNLAVEIDDLSTRPSAHLIVMQ</sequence>
<dbReference type="AlphaFoldDB" id="A0A1F5LAJ2"/>
<evidence type="ECO:0000256" key="8">
    <source>
        <dbReference type="SAM" id="MobiDB-lite"/>
    </source>
</evidence>
<gene>
    <name evidence="10" type="ORF">PENARI_c019G11120</name>
</gene>
<evidence type="ECO:0000256" key="6">
    <source>
        <dbReference type="ARBA" id="ARBA00023163"/>
    </source>
</evidence>
<name>A0A1F5LAJ2_PENAI</name>
<dbReference type="InterPro" id="IPR051615">
    <property type="entry name" value="Transcr_Regulatory_Elem"/>
</dbReference>
<comment type="caution">
    <text evidence="10">The sequence shown here is derived from an EMBL/GenBank/DDBJ whole genome shotgun (WGS) entry which is preliminary data.</text>
</comment>
<evidence type="ECO:0000259" key="9">
    <source>
        <dbReference type="PROSITE" id="PS50048"/>
    </source>
</evidence>
<dbReference type="PANTHER" id="PTHR31313">
    <property type="entry name" value="TY1 ENHANCER ACTIVATOR"/>
    <property type="match status" value="1"/>
</dbReference>
<dbReference type="GO" id="GO:0006351">
    <property type="term" value="P:DNA-templated transcription"/>
    <property type="evidence" value="ECO:0007669"/>
    <property type="project" value="InterPro"/>
</dbReference>
<protein>
    <recommendedName>
        <fullName evidence="9">Zn(2)-C6 fungal-type domain-containing protein</fullName>
    </recommendedName>
</protein>
<keyword evidence="5" id="KW-0238">DNA-binding</keyword>
<dbReference type="InterPro" id="IPR007219">
    <property type="entry name" value="XnlR_reg_dom"/>
</dbReference>
<dbReference type="SMART" id="SM00066">
    <property type="entry name" value="GAL4"/>
    <property type="match status" value="1"/>
</dbReference>
<organism evidence="10 11">
    <name type="scientific">Penicillium arizonense</name>
    <dbReference type="NCBI Taxonomy" id="1835702"/>
    <lineage>
        <taxon>Eukaryota</taxon>
        <taxon>Fungi</taxon>
        <taxon>Dikarya</taxon>
        <taxon>Ascomycota</taxon>
        <taxon>Pezizomycotina</taxon>
        <taxon>Eurotiomycetes</taxon>
        <taxon>Eurotiomycetidae</taxon>
        <taxon>Eurotiales</taxon>
        <taxon>Aspergillaceae</taxon>
        <taxon>Penicillium</taxon>
    </lineage>
</organism>
<dbReference type="GO" id="GO:0003677">
    <property type="term" value="F:DNA binding"/>
    <property type="evidence" value="ECO:0007669"/>
    <property type="project" value="UniProtKB-KW"/>
</dbReference>
<evidence type="ECO:0000256" key="2">
    <source>
        <dbReference type="ARBA" id="ARBA00022723"/>
    </source>
</evidence>
<dbReference type="PROSITE" id="PS00463">
    <property type="entry name" value="ZN2_CY6_FUNGAL_1"/>
    <property type="match status" value="1"/>
</dbReference>
<accession>A0A1F5LAJ2</accession>
<dbReference type="SMART" id="SM00906">
    <property type="entry name" value="Fungal_trans"/>
    <property type="match status" value="1"/>
</dbReference>
<keyword evidence="7" id="KW-0539">Nucleus</keyword>
<dbReference type="Gene3D" id="4.10.240.10">
    <property type="entry name" value="Zn(2)-C6 fungal-type DNA-binding domain"/>
    <property type="match status" value="1"/>
</dbReference>
<keyword evidence="3" id="KW-0862">Zinc</keyword>
<keyword evidence="4" id="KW-0805">Transcription regulation</keyword>
<feature type="region of interest" description="Disordered" evidence="8">
    <location>
        <begin position="110"/>
        <end position="158"/>
    </location>
</feature>
<feature type="domain" description="Zn(2)-C6 fungal-type" evidence="9">
    <location>
        <begin position="12"/>
        <end position="42"/>
    </location>
</feature>
<evidence type="ECO:0000256" key="5">
    <source>
        <dbReference type="ARBA" id="ARBA00023125"/>
    </source>
</evidence>
<dbReference type="Pfam" id="PF00172">
    <property type="entry name" value="Zn_clus"/>
    <property type="match status" value="1"/>
</dbReference>
<keyword evidence="11" id="KW-1185">Reference proteome</keyword>
<dbReference type="RefSeq" id="XP_022485410.1">
    <property type="nucleotide sequence ID" value="XM_022634889.1"/>
</dbReference>
<dbReference type="EMBL" id="LXJU01000019">
    <property type="protein sequence ID" value="OGE49959.1"/>
    <property type="molecule type" value="Genomic_DNA"/>
</dbReference>
<dbReference type="InterPro" id="IPR036864">
    <property type="entry name" value="Zn2-C6_fun-type_DNA-bd_sf"/>
</dbReference>
<evidence type="ECO:0000313" key="10">
    <source>
        <dbReference type="EMBL" id="OGE49959.1"/>
    </source>
</evidence>
<dbReference type="Proteomes" id="UP000177622">
    <property type="component" value="Unassembled WGS sequence"/>
</dbReference>
<proteinExistence type="predicted"/>
<dbReference type="GO" id="GO:0008270">
    <property type="term" value="F:zinc ion binding"/>
    <property type="evidence" value="ECO:0007669"/>
    <property type="project" value="InterPro"/>
</dbReference>
<dbReference type="GO" id="GO:0000981">
    <property type="term" value="F:DNA-binding transcription factor activity, RNA polymerase II-specific"/>
    <property type="evidence" value="ECO:0007669"/>
    <property type="project" value="InterPro"/>
</dbReference>
<dbReference type="STRING" id="1835702.A0A1F5LAJ2"/>
<evidence type="ECO:0000313" key="11">
    <source>
        <dbReference type="Proteomes" id="UP000177622"/>
    </source>
</evidence>
<dbReference type="GeneID" id="34579623"/>
<dbReference type="CDD" id="cd00067">
    <property type="entry name" value="GAL4"/>
    <property type="match status" value="1"/>
</dbReference>
<evidence type="ECO:0000256" key="7">
    <source>
        <dbReference type="ARBA" id="ARBA00023242"/>
    </source>
</evidence>
<dbReference type="GO" id="GO:0005634">
    <property type="term" value="C:nucleus"/>
    <property type="evidence" value="ECO:0007669"/>
    <property type="project" value="UniProtKB-SubCell"/>
</dbReference>
<dbReference type="PANTHER" id="PTHR31313:SF77">
    <property type="entry name" value="ZN(II)2CYS6 TRANSCRIPTION FACTOR (EUROFUNG)"/>
    <property type="match status" value="1"/>
</dbReference>
<dbReference type="Pfam" id="PF04082">
    <property type="entry name" value="Fungal_trans"/>
    <property type="match status" value="1"/>
</dbReference>
<comment type="subcellular location">
    <subcellularLocation>
        <location evidence="1">Nucleus</location>
    </subcellularLocation>
</comment>
<dbReference type="OrthoDB" id="2154091at2759"/>
<dbReference type="SUPFAM" id="SSF57701">
    <property type="entry name" value="Zn2/Cys6 DNA-binding domain"/>
    <property type="match status" value="1"/>
</dbReference>